<dbReference type="EMBL" id="JACJQU010000029">
    <property type="protein sequence ID" value="MBD2296733.1"/>
    <property type="molecule type" value="Genomic_DNA"/>
</dbReference>
<protein>
    <submittedName>
        <fullName evidence="1">Uncharacterized protein</fullName>
    </submittedName>
</protein>
<dbReference type="AlphaFoldDB" id="A0A926WL98"/>
<gene>
    <name evidence="1" type="ORF">H6G06_25430</name>
</gene>
<keyword evidence="2" id="KW-1185">Reference proteome</keyword>
<comment type="caution">
    <text evidence="1">The sequence shown here is derived from an EMBL/GenBank/DDBJ whole genome shotgun (WGS) entry which is preliminary data.</text>
</comment>
<accession>A0A926WL98</accession>
<proteinExistence type="predicted"/>
<evidence type="ECO:0000313" key="1">
    <source>
        <dbReference type="EMBL" id="MBD2296733.1"/>
    </source>
</evidence>
<sequence length="79" mass="9406">MEWLFASLLNAEYVGRSHLIWDLGDQDWKQVVLTALLKDEPLFIYRCNDQLSAAPEHCFWRLMAEHPSLRIYQLEVKEN</sequence>
<dbReference type="Proteomes" id="UP000662185">
    <property type="component" value="Unassembled WGS sequence"/>
</dbReference>
<name>A0A926WL98_9NOST</name>
<evidence type="ECO:0000313" key="2">
    <source>
        <dbReference type="Proteomes" id="UP000662185"/>
    </source>
</evidence>
<reference evidence="2" key="1">
    <citation type="journal article" date="2020" name="ISME J.">
        <title>Comparative genomics reveals insights into cyanobacterial evolution and habitat adaptation.</title>
        <authorList>
            <person name="Chen M.Y."/>
            <person name="Teng W.K."/>
            <person name="Zhao L."/>
            <person name="Hu C.X."/>
            <person name="Zhou Y.K."/>
            <person name="Han B.P."/>
            <person name="Song L.R."/>
            <person name="Shu W.S."/>
        </authorList>
    </citation>
    <scope>NUCLEOTIDE SEQUENCE [LARGE SCALE GENOMIC DNA]</scope>
    <source>
        <strain evidence="2">FACHB-251</strain>
    </source>
</reference>
<organism evidence="1 2">
    <name type="scientific">Anabaena sphaerica FACHB-251</name>
    <dbReference type="NCBI Taxonomy" id="2692883"/>
    <lineage>
        <taxon>Bacteria</taxon>
        <taxon>Bacillati</taxon>
        <taxon>Cyanobacteriota</taxon>
        <taxon>Cyanophyceae</taxon>
        <taxon>Nostocales</taxon>
        <taxon>Nostocaceae</taxon>
        <taxon>Anabaena</taxon>
    </lineage>
</organism>